<dbReference type="GO" id="GO:0000981">
    <property type="term" value="F:DNA-binding transcription factor activity, RNA polymerase II-specific"/>
    <property type="evidence" value="ECO:0007669"/>
    <property type="project" value="InterPro"/>
</dbReference>
<dbReference type="SUPFAM" id="SSF57701">
    <property type="entry name" value="Zn2/Cys6 DNA-binding domain"/>
    <property type="match status" value="1"/>
</dbReference>
<dbReference type="GO" id="GO:0008270">
    <property type="term" value="F:zinc ion binding"/>
    <property type="evidence" value="ECO:0007669"/>
    <property type="project" value="InterPro"/>
</dbReference>
<evidence type="ECO:0000313" key="1">
    <source>
        <dbReference type="EMBL" id="GAW03390.1"/>
    </source>
</evidence>
<dbReference type="EMBL" id="BDGU01000146">
    <property type="protein sequence ID" value="GAW03390.1"/>
    <property type="molecule type" value="Genomic_DNA"/>
</dbReference>
<organism evidence="1 2">
    <name type="scientific">Lentinula edodes</name>
    <name type="common">Shiitake mushroom</name>
    <name type="synonym">Lentinus edodes</name>
    <dbReference type="NCBI Taxonomy" id="5353"/>
    <lineage>
        <taxon>Eukaryota</taxon>
        <taxon>Fungi</taxon>
        <taxon>Dikarya</taxon>
        <taxon>Basidiomycota</taxon>
        <taxon>Agaricomycotina</taxon>
        <taxon>Agaricomycetes</taxon>
        <taxon>Agaricomycetidae</taxon>
        <taxon>Agaricales</taxon>
        <taxon>Marasmiineae</taxon>
        <taxon>Omphalotaceae</taxon>
        <taxon>Lentinula</taxon>
    </lineage>
</organism>
<dbReference type="Proteomes" id="UP000188533">
    <property type="component" value="Unassembled WGS sequence"/>
</dbReference>
<sequence>MTTRRISSQCKVNKLLILKPHFQSRSDFHAIFKNRSILSSRFGTFYKTVLIVKSSNEIRQLQSFLQAHLQDWRQSFFRSLSAQQHSLKTNKYNPQFNQTPIIWPAAHIVRLSQYVWPNEAYGVYVRLSAQMNTGTIRTGVSTMGYCGRYPFLDLFSRVRLSLQTFEARWRFLPKFYTHDCPSYPESHQNVLFTVRKSISICLQLSANRYIFRKSIQAPKPCFLIPGVEASTDLDTGVFVRSSYSCSISALQQTSTGLLYILWLNRITLQRMSFVKTPKRLYDDFTDMQHLRQYSHNAPDVRFVNHNQSSYTGYGQNYDEQNPLHLPHASTNPQTHNLYSTEFHREALPSSILHHPNVNEPWVSYPQNYHVDSTGNYRFPDYPYPSHHLVPPVDPAASRSNFRNAGPVDLDLYSGMQRTLAGSLDPSTGVFYRMPEHPRLRTAQACEKCRTRKAKCSGEHPSFAYKYRKNDINV</sequence>
<reference evidence="1 2" key="2">
    <citation type="submission" date="2017-02" db="EMBL/GenBank/DDBJ databases">
        <title>A genome survey and senescence transcriptome analysis in Lentinula edodes.</title>
        <authorList>
            <person name="Sakamoto Y."/>
            <person name="Nakade K."/>
            <person name="Sato S."/>
            <person name="Yoshida Y."/>
            <person name="Miyazaki K."/>
            <person name="Natsume S."/>
            <person name="Konno N."/>
        </authorList>
    </citation>
    <scope>NUCLEOTIDE SEQUENCE [LARGE SCALE GENOMIC DNA]</scope>
    <source>
        <strain evidence="1 2">NBRC 111202</strain>
    </source>
</reference>
<evidence type="ECO:0000313" key="2">
    <source>
        <dbReference type="Proteomes" id="UP000188533"/>
    </source>
</evidence>
<keyword evidence="2" id="KW-1185">Reference proteome</keyword>
<gene>
    <name evidence="1" type="ORF">LENED_005118</name>
</gene>
<proteinExistence type="predicted"/>
<accession>A0A1Q3E834</accession>
<dbReference type="CDD" id="cd00067">
    <property type="entry name" value="GAL4"/>
    <property type="match status" value="1"/>
</dbReference>
<dbReference type="Gene3D" id="4.10.240.10">
    <property type="entry name" value="Zn(2)-C6 fungal-type DNA-binding domain"/>
    <property type="match status" value="1"/>
</dbReference>
<reference evidence="1 2" key="1">
    <citation type="submission" date="2016-08" db="EMBL/GenBank/DDBJ databases">
        <authorList>
            <consortium name="Lentinula edodes genome sequencing consortium"/>
            <person name="Sakamoto Y."/>
            <person name="Nakade K."/>
            <person name="Sato S."/>
            <person name="Yoshida Y."/>
            <person name="Miyazaki K."/>
            <person name="Natsume S."/>
            <person name="Konno N."/>
        </authorList>
    </citation>
    <scope>NUCLEOTIDE SEQUENCE [LARGE SCALE GENOMIC DNA]</scope>
    <source>
        <strain evidence="1 2">NBRC 111202</strain>
    </source>
</reference>
<dbReference type="InterPro" id="IPR001138">
    <property type="entry name" value="Zn2Cys6_DnaBD"/>
</dbReference>
<dbReference type="AlphaFoldDB" id="A0A1Q3E834"/>
<dbReference type="STRING" id="5353.A0A1Q3E834"/>
<dbReference type="InterPro" id="IPR036864">
    <property type="entry name" value="Zn2-C6_fun-type_DNA-bd_sf"/>
</dbReference>
<protein>
    <submittedName>
        <fullName evidence="1">Fungal specific transcription</fullName>
    </submittedName>
</protein>
<comment type="caution">
    <text evidence="1">The sequence shown here is derived from an EMBL/GenBank/DDBJ whole genome shotgun (WGS) entry which is preliminary data.</text>
</comment>
<name>A0A1Q3E834_LENED</name>